<organism evidence="3 4">
    <name type="scientific">Clostridium chromiireducens</name>
    <dbReference type="NCBI Taxonomy" id="225345"/>
    <lineage>
        <taxon>Bacteria</taxon>
        <taxon>Bacillati</taxon>
        <taxon>Bacillota</taxon>
        <taxon>Clostridia</taxon>
        <taxon>Eubacteriales</taxon>
        <taxon>Clostridiaceae</taxon>
        <taxon>Clostridium</taxon>
    </lineage>
</organism>
<keyword evidence="1" id="KW-0560">Oxidoreductase</keyword>
<evidence type="ECO:0000256" key="1">
    <source>
        <dbReference type="ARBA" id="ARBA00023002"/>
    </source>
</evidence>
<dbReference type="SUPFAM" id="SSF53323">
    <property type="entry name" value="Pyruvate-ferredoxin oxidoreductase, PFOR, domain III"/>
    <property type="match status" value="1"/>
</dbReference>
<comment type="caution">
    <text evidence="3">The sequence shown here is derived from an EMBL/GenBank/DDBJ whole genome shotgun (WGS) entry which is preliminary data.</text>
</comment>
<dbReference type="EMBL" id="QXDJ01000005">
    <property type="protein sequence ID" value="RII33030.1"/>
    <property type="molecule type" value="Genomic_DNA"/>
</dbReference>
<feature type="domain" description="Pyruvate/ketoisovalerate oxidoreductase catalytic" evidence="2">
    <location>
        <begin position="11"/>
        <end position="58"/>
    </location>
</feature>
<dbReference type="GO" id="GO:0016903">
    <property type="term" value="F:oxidoreductase activity, acting on the aldehyde or oxo group of donors"/>
    <property type="evidence" value="ECO:0007669"/>
    <property type="project" value="InterPro"/>
</dbReference>
<dbReference type="InterPro" id="IPR002869">
    <property type="entry name" value="Pyrv_flavodox_OxRed_cen"/>
</dbReference>
<evidence type="ECO:0000313" key="4">
    <source>
        <dbReference type="Proteomes" id="UP000265930"/>
    </source>
</evidence>
<sequence>MKFNLLIEGSAGQGMDTVCMFLEKVLKKSGFYVFLNKDHMSRVRGGHNFNLIRFGDDGIPIGILYKEEGKPTFNDRHPVLRSGKVMVDRKWSPIDGEKFVEEFI</sequence>
<evidence type="ECO:0000259" key="2">
    <source>
        <dbReference type="Pfam" id="PF01558"/>
    </source>
</evidence>
<dbReference type="Gene3D" id="3.40.920.10">
    <property type="entry name" value="Pyruvate-ferredoxin oxidoreductase, PFOR, domain III"/>
    <property type="match status" value="1"/>
</dbReference>
<proteinExistence type="predicted"/>
<dbReference type="AlphaFoldDB" id="A0A399IJ89"/>
<dbReference type="InterPro" id="IPR019752">
    <property type="entry name" value="Pyrv/ketoisovalerate_OxRed_cat"/>
</dbReference>
<name>A0A399IJ89_9CLOT</name>
<gene>
    <name evidence="3" type="ORF">D2A34_19560</name>
</gene>
<dbReference type="Proteomes" id="UP000265930">
    <property type="component" value="Unassembled WGS sequence"/>
</dbReference>
<protein>
    <recommendedName>
        <fullName evidence="2">Pyruvate/ketoisovalerate oxidoreductase catalytic domain-containing protein</fullName>
    </recommendedName>
</protein>
<accession>A0A399IJ89</accession>
<evidence type="ECO:0000313" key="3">
    <source>
        <dbReference type="EMBL" id="RII33030.1"/>
    </source>
</evidence>
<dbReference type="Pfam" id="PF01558">
    <property type="entry name" value="POR"/>
    <property type="match status" value="1"/>
</dbReference>
<dbReference type="RefSeq" id="WP_119367716.1">
    <property type="nucleotide sequence ID" value="NZ_QXDJ01000005.1"/>
</dbReference>
<reference evidence="3 4" key="1">
    <citation type="submission" date="2018-08" db="EMBL/GenBank/DDBJ databases">
        <title>Genome of Clostridium chromiireducens C1, DSM12136.</title>
        <authorList>
            <person name="Xing M."/>
            <person name="Wei Y."/>
            <person name="Ang E.L."/>
            <person name="Zhao H."/>
            <person name="Zhang Y."/>
        </authorList>
    </citation>
    <scope>NUCLEOTIDE SEQUENCE [LARGE SCALE GENOMIC DNA]</scope>
    <source>
        <strain evidence="3 4">C1</strain>
    </source>
</reference>